<accession>A0A8E0NDE9</accession>
<evidence type="ECO:0000313" key="3">
    <source>
        <dbReference type="Proteomes" id="UP000016569"/>
    </source>
</evidence>
<reference evidence="3" key="1">
    <citation type="journal article" date="2013" name="Genome Announc.">
        <title>Draft Genome Sequence of the Dimorphic Prosthecate Bacterium Brevundimonas abyssalis TAR-001T.</title>
        <authorList>
            <person name="Tsubouchi T."/>
            <person name="Nishi S."/>
            <person name="Usui K."/>
            <person name="Shimane Y."/>
            <person name="Takaki Y."/>
            <person name="Maruyama T."/>
            <person name="Hatada Y."/>
        </authorList>
    </citation>
    <scope>NUCLEOTIDE SEQUENCE [LARGE SCALE GENOMIC DNA]</scope>
    <source>
        <strain evidence="3">TAR-001</strain>
    </source>
</reference>
<gene>
    <name evidence="2" type="ORF">MBEBAB_2613</name>
</gene>
<proteinExistence type="predicted"/>
<dbReference type="EMBL" id="BATC01000069">
    <property type="protein sequence ID" value="GAD60363.1"/>
    <property type="molecule type" value="Genomic_DNA"/>
</dbReference>
<keyword evidence="3" id="KW-1185">Reference proteome</keyword>
<name>A0A8E0NDE9_9CAUL</name>
<dbReference type="Proteomes" id="UP000016569">
    <property type="component" value="Unassembled WGS sequence"/>
</dbReference>
<comment type="caution">
    <text evidence="2">The sequence shown here is derived from an EMBL/GenBank/DDBJ whole genome shotgun (WGS) entry which is preliminary data.</text>
</comment>
<dbReference type="AlphaFoldDB" id="A0A8E0NDE9"/>
<feature type="region of interest" description="Disordered" evidence="1">
    <location>
        <begin position="1"/>
        <end position="62"/>
    </location>
</feature>
<evidence type="ECO:0000256" key="1">
    <source>
        <dbReference type="SAM" id="MobiDB-lite"/>
    </source>
</evidence>
<feature type="compositionally biased region" description="Basic residues" evidence="1">
    <location>
        <begin position="32"/>
        <end position="44"/>
    </location>
</feature>
<sequence length="62" mass="6968">MRQRTRAAAISDQQDEAGFDPQSRAAVDFRQTHPHRPLRGRHIAGHPPAQIDSSKAAPRSWQ</sequence>
<organism evidence="2 3">
    <name type="scientific">Brevundimonas abyssalis TAR-001</name>
    <dbReference type="NCBI Taxonomy" id="1391729"/>
    <lineage>
        <taxon>Bacteria</taxon>
        <taxon>Pseudomonadati</taxon>
        <taxon>Pseudomonadota</taxon>
        <taxon>Alphaproteobacteria</taxon>
        <taxon>Caulobacterales</taxon>
        <taxon>Caulobacteraceae</taxon>
        <taxon>Brevundimonas</taxon>
    </lineage>
</organism>
<evidence type="ECO:0000313" key="2">
    <source>
        <dbReference type="EMBL" id="GAD60363.1"/>
    </source>
</evidence>
<protein>
    <submittedName>
        <fullName evidence="2">Uncharacterized protein</fullName>
    </submittedName>
</protein>